<sequence length="209" mass="23902">MRRLKKILSQYLRERWMSYLWVLLLYFSGYILGALGPGALDAGQKQQLTLLVDHFWQNLSSLDVDRGRYFWSLVLEQGRSLFLLFLGGLFVLTLPLVWVVVFLRGFALGFTAAFLTAEKAAAGAVLALVALLPQNLFFLPMYWAAAVSSQRFALYWLKSRLGRRQGDGRDVLLAYFLVFLLYGGLLFLGALTETYFTPVLMKQIWRLLN</sequence>
<reference evidence="3" key="1">
    <citation type="submission" date="2017-02" db="EMBL/GenBank/DDBJ databases">
        <authorList>
            <person name="Varghese N."/>
            <person name="Submissions S."/>
        </authorList>
    </citation>
    <scope>NUCLEOTIDE SEQUENCE [LARGE SCALE GENOMIC DNA]</scope>
    <source>
        <strain evidence="3">DSM 16521</strain>
    </source>
</reference>
<keyword evidence="1" id="KW-0472">Membrane</keyword>
<evidence type="ECO:0000313" key="2">
    <source>
        <dbReference type="EMBL" id="SJZ79479.1"/>
    </source>
</evidence>
<keyword evidence="1" id="KW-1133">Transmembrane helix</keyword>
<organism evidence="2 3">
    <name type="scientific">Carboxydocella sporoproducens DSM 16521</name>
    <dbReference type="NCBI Taxonomy" id="1121270"/>
    <lineage>
        <taxon>Bacteria</taxon>
        <taxon>Bacillati</taxon>
        <taxon>Bacillota</taxon>
        <taxon>Clostridia</taxon>
        <taxon>Eubacteriales</taxon>
        <taxon>Clostridiales Family XVI. Incertae Sedis</taxon>
        <taxon>Carboxydocella</taxon>
    </lineage>
</organism>
<keyword evidence="3" id="KW-1185">Reference proteome</keyword>
<dbReference type="RefSeq" id="WP_159071828.1">
    <property type="nucleotide sequence ID" value="NZ_FUXM01000007.1"/>
</dbReference>
<dbReference type="Proteomes" id="UP000189933">
    <property type="component" value="Unassembled WGS sequence"/>
</dbReference>
<feature type="transmembrane region" description="Helical" evidence="1">
    <location>
        <begin position="169"/>
        <end position="191"/>
    </location>
</feature>
<feature type="transmembrane region" description="Helical" evidence="1">
    <location>
        <begin position="81"/>
        <end position="103"/>
    </location>
</feature>
<protein>
    <submittedName>
        <fullName evidence="2">Stage II sporulation protein M</fullName>
    </submittedName>
</protein>
<name>A0A1T4NJN3_9FIRM</name>
<dbReference type="AlphaFoldDB" id="A0A1T4NJN3"/>
<proteinExistence type="predicted"/>
<dbReference type="NCBIfam" id="TIGR02831">
    <property type="entry name" value="spo_II_M"/>
    <property type="match status" value="1"/>
</dbReference>
<dbReference type="PIRSF" id="PIRSF038973">
    <property type="entry name" value="SpoIIM"/>
    <property type="match status" value="1"/>
</dbReference>
<dbReference type="EMBL" id="FUXM01000007">
    <property type="protein sequence ID" value="SJZ79479.1"/>
    <property type="molecule type" value="Genomic_DNA"/>
</dbReference>
<dbReference type="InterPro" id="IPR002798">
    <property type="entry name" value="SpoIIM-like"/>
</dbReference>
<dbReference type="InterPro" id="IPR014196">
    <property type="entry name" value="SpoIIM"/>
</dbReference>
<gene>
    <name evidence="2" type="ORF">SAMN02745885_00938</name>
</gene>
<evidence type="ECO:0000256" key="1">
    <source>
        <dbReference type="SAM" id="Phobius"/>
    </source>
</evidence>
<feature type="transmembrane region" description="Helical" evidence="1">
    <location>
        <begin position="20"/>
        <end position="40"/>
    </location>
</feature>
<dbReference type="Pfam" id="PF01944">
    <property type="entry name" value="SpoIIM"/>
    <property type="match status" value="1"/>
</dbReference>
<evidence type="ECO:0000313" key="3">
    <source>
        <dbReference type="Proteomes" id="UP000189933"/>
    </source>
</evidence>
<keyword evidence="1" id="KW-0812">Transmembrane</keyword>
<accession>A0A1T4NJN3</accession>